<dbReference type="AlphaFoldDB" id="X1BTI7"/>
<comment type="caution">
    <text evidence="1">The sequence shown here is derived from an EMBL/GenBank/DDBJ whole genome shotgun (WGS) entry which is preliminary data.</text>
</comment>
<sequence length="159" mass="18458">SKKHISKEYSLETKIGRITVKKRVLPCTIVREIGGENSFIIPILSELEDRITLKYSLKTFDPAPIGEWPLWYLDRRLKRSSRIQLIYSPKSATKSHDHFDKSLLTENKCKRKTNDFLSVEKEYGICLSLFSSLNILLDKLYEYLKSSSNILFIIESPIS</sequence>
<accession>X1BTI7</accession>
<organism evidence="1">
    <name type="scientific">marine sediment metagenome</name>
    <dbReference type="NCBI Taxonomy" id="412755"/>
    <lineage>
        <taxon>unclassified sequences</taxon>
        <taxon>metagenomes</taxon>
        <taxon>ecological metagenomes</taxon>
    </lineage>
</organism>
<proteinExistence type="predicted"/>
<feature type="non-terminal residue" evidence="1">
    <location>
        <position position="1"/>
    </location>
</feature>
<dbReference type="EMBL" id="BART01014069">
    <property type="protein sequence ID" value="GAG84452.1"/>
    <property type="molecule type" value="Genomic_DNA"/>
</dbReference>
<reference evidence="1" key="1">
    <citation type="journal article" date="2014" name="Front. Microbiol.">
        <title>High frequency of phylogenetically diverse reductive dehalogenase-homologous genes in deep subseafloor sedimentary metagenomes.</title>
        <authorList>
            <person name="Kawai M."/>
            <person name="Futagami T."/>
            <person name="Toyoda A."/>
            <person name="Takaki Y."/>
            <person name="Nishi S."/>
            <person name="Hori S."/>
            <person name="Arai W."/>
            <person name="Tsubouchi T."/>
            <person name="Morono Y."/>
            <person name="Uchiyama I."/>
            <person name="Ito T."/>
            <person name="Fujiyama A."/>
            <person name="Inagaki F."/>
            <person name="Takami H."/>
        </authorList>
    </citation>
    <scope>NUCLEOTIDE SEQUENCE</scope>
    <source>
        <strain evidence="1">Expedition CK06-06</strain>
    </source>
</reference>
<evidence type="ECO:0000313" key="1">
    <source>
        <dbReference type="EMBL" id="GAG84452.1"/>
    </source>
</evidence>
<name>X1BTI7_9ZZZZ</name>
<gene>
    <name evidence="1" type="ORF">S01H4_28340</name>
</gene>
<protein>
    <submittedName>
        <fullName evidence="1">Uncharacterized protein</fullName>
    </submittedName>
</protein>